<dbReference type="Proteomes" id="UP000230750">
    <property type="component" value="Unassembled WGS sequence"/>
</dbReference>
<dbReference type="GO" id="GO:0016301">
    <property type="term" value="F:kinase activity"/>
    <property type="evidence" value="ECO:0007669"/>
    <property type="project" value="UniProtKB-KW"/>
</dbReference>
<reference evidence="1 2" key="1">
    <citation type="journal article" date="2017" name="PLoS Biol.">
        <title>The sea cucumber genome provides insights into morphological evolution and visceral regeneration.</title>
        <authorList>
            <person name="Zhang X."/>
            <person name="Sun L."/>
            <person name="Yuan J."/>
            <person name="Sun Y."/>
            <person name="Gao Y."/>
            <person name="Zhang L."/>
            <person name="Li S."/>
            <person name="Dai H."/>
            <person name="Hamel J.F."/>
            <person name="Liu C."/>
            <person name="Yu Y."/>
            <person name="Liu S."/>
            <person name="Lin W."/>
            <person name="Guo K."/>
            <person name="Jin S."/>
            <person name="Xu P."/>
            <person name="Storey K.B."/>
            <person name="Huan P."/>
            <person name="Zhang T."/>
            <person name="Zhou Y."/>
            <person name="Zhang J."/>
            <person name="Lin C."/>
            <person name="Li X."/>
            <person name="Xing L."/>
            <person name="Huo D."/>
            <person name="Sun M."/>
            <person name="Wang L."/>
            <person name="Mercier A."/>
            <person name="Li F."/>
            <person name="Yang H."/>
            <person name="Xiang J."/>
        </authorList>
    </citation>
    <scope>NUCLEOTIDE SEQUENCE [LARGE SCALE GENOMIC DNA]</scope>
    <source>
        <strain evidence="1">Shaxun</strain>
        <tissue evidence="1">Muscle</tissue>
    </source>
</reference>
<keyword evidence="1" id="KW-0418">Kinase</keyword>
<dbReference type="AlphaFoldDB" id="A0A2G8JPR8"/>
<accession>A0A2G8JPR8</accession>
<evidence type="ECO:0000313" key="1">
    <source>
        <dbReference type="EMBL" id="PIK37719.1"/>
    </source>
</evidence>
<dbReference type="EMBL" id="MRZV01001462">
    <property type="protein sequence ID" value="PIK37719.1"/>
    <property type="molecule type" value="Genomic_DNA"/>
</dbReference>
<name>A0A2G8JPR8_STIJA</name>
<evidence type="ECO:0000313" key="2">
    <source>
        <dbReference type="Proteomes" id="UP000230750"/>
    </source>
</evidence>
<keyword evidence="1" id="KW-0808">Transferase</keyword>
<proteinExistence type="predicted"/>
<protein>
    <submittedName>
        <fullName evidence="1">Putative serine/threonine-protein kinase MAK</fullName>
    </submittedName>
</protein>
<keyword evidence="2" id="KW-1185">Reference proteome</keyword>
<organism evidence="1 2">
    <name type="scientific">Stichopus japonicus</name>
    <name type="common">Sea cucumber</name>
    <dbReference type="NCBI Taxonomy" id="307972"/>
    <lineage>
        <taxon>Eukaryota</taxon>
        <taxon>Metazoa</taxon>
        <taxon>Echinodermata</taxon>
        <taxon>Eleutherozoa</taxon>
        <taxon>Echinozoa</taxon>
        <taxon>Holothuroidea</taxon>
        <taxon>Aspidochirotacea</taxon>
        <taxon>Aspidochirotida</taxon>
        <taxon>Stichopodidae</taxon>
        <taxon>Apostichopus</taxon>
    </lineage>
</organism>
<comment type="caution">
    <text evidence="1">The sequence shown here is derived from an EMBL/GenBank/DDBJ whole genome shotgun (WGS) entry which is preliminary data.</text>
</comment>
<sequence>MCLFTWSHSDSFNLKSPKKESSHGLPAIVRVPSGTNAARAANFLGSNYARRDNSSYGASYVPSFTTKPAMSDWQRKQPGIGNTYVGSKTTGPMRAQAVHGRTDWASKYGGVR</sequence>
<gene>
    <name evidence="1" type="ORF">BSL78_25443</name>
</gene>